<reference evidence="1" key="2">
    <citation type="submission" date="2021-01" db="UniProtKB">
        <authorList>
            <consortium name="EnsemblPlants"/>
        </authorList>
    </citation>
    <scope>IDENTIFICATION</scope>
</reference>
<dbReference type="InParanoid" id="A0A7N2KLV8"/>
<dbReference type="Proteomes" id="UP000594261">
    <property type="component" value="Chromosome 1"/>
</dbReference>
<dbReference type="AlphaFoldDB" id="A0A7N2KLV8"/>
<name>A0A7N2KLV8_QUELO</name>
<dbReference type="EMBL" id="LRBV02000001">
    <property type="status" value="NOT_ANNOTATED_CDS"/>
    <property type="molecule type" value="Genomic_DNA"/>
</dbReference>
<keyword evidence="2" id="KW-1185">Reference proteome</keyword>
<evidence type="ECO:0000313" key="2">
    <source>
        <dbReference type="Proteomes" id="UP000594261"/>
    </source>
</evidence>
<evidence type="ECO:0008006" key="3">
    <source>
        <dbReference type="Google" id="ProtNLM"/>
    </source>
</evidence>
<proteinExistence type="predicted"/>
<protein>
    <recommendedName>
        <fullName evidence="3">RNase H type-1 domain-containing protein</fullName>
    </recommendedName>
</protein>
<organism evidence="1 2">
    <name type="scientific">Quercus lobata</name>
    <name type="common">Valley oak</name>
    <dbReference type="NCBI Taxonomy" id="97700"/>
    <lineage>
        <taxon>Eukaryota</taxon>
        <taxon>Viridiplantae</taxon>
        <taxon>Streptophyta</taxon>
        <taxon>Embryophyta</taxon>
        <taxon>Tracheophyta</taxon>
        <taxon>Spermatophyta</taxon>
        <taxon>Magnoliopsida</taxon>
        <taxon>eudicotyledons</taxon>
        <taxon>Gunneridae</taxon>
        <taxon>Pentapetalae</taxon>
        <taxon>rosids</taxon>
        <taxon>fabids</taxon>
        <taxon>Fagales</taxon>
        <taxon>Fagaceae</taxon>
        <taxon>Quercus</taxon>
    </lineage>
</organism>
<sequence length="128" mass="13979">MDNKSTKRLLDVYLPHPTAACPSIELLLKLVVPGPWQLIIKVAAGREKRLNRTGLAYEAKSIQGVMLMQGITSCTGKLISIAIQEAMIEAAVKARSLGFNQFLFLCGSKRAVNVTNGFCLPAGRREFC</sequence>
<evidence type="ECO:0000313" key="1">
    <source>
        <dbReference type="EnsemblPlants" id="QL01p011112:mrna:CDS:1"/>
    </source>
</evidence>
<dbReference type="EnsemblPlants" id="QL01p011112:mrna">
    <property type="protein sequence ID" value="QL01p011112:mrna:CDS:1"/>
    <property type="gene ID" value="QL01p011112"/>
</dbReference>
<dbReference type="Gramene" id="QL01p011112:mrna">
    <property type="protein sequence ID" value="QL01p011112:mrna:CDS:1"/>
    <property type="gene ID" value="QL01p011112"/>
</dbReference>
<accession>A0A7N2KLV8</accession>
<reference evidence="1 2" key="1">
    <citation type="journal article" date="2016" name="G3 (Bethesda)">
        <title>First Draft Assembly and Annotation of the Genome of a California Endemic Oak Quercus lobata Nee (Fagaceae).</title>
        <authorList>
            <person name="Sork V.L."/>
            <person name="Fitz-Gibbon S.T."/>
            <person name="Puiu D."/>
            <person name="Crepeau M."/>
            <person name="Gugger P.F."/>
            <person name="Sherman R."/>
            <person name="Stevens K."/>
            <person name="Langley C.H."/>
            <person name="Pellegrini M."/>
            <person name="Salzberg S.L."/>
        </authorList>
    </citation>
    <scope>NUCLEOTIDE SEQUENCE [LARGE SCALE GENOMIC DNA]</scope>
    <source>
        <strain evidence="1 2">cv. SW786</strain>
    </source>
</reference>